<dbReference type="OrthoDB" id="1734132at2759"/>
<dbReference type="Proteomes" id="UP000593576">
    <property type="component" value="Unassembled WGS sequence"/>
</dbReference>
<feature type="domain" description="RNase H type-1" evidence="1">
    <location>
        <begin position="191"/>
        <end position="271"/>
    </location>
</feature>
<proteinExistence type="predicted"/>
<dbReference type="PANTHER" id="PTHR47074:SF61">
    <property type="entry name" value="RNASE H TYPE-1 DOMAIN-CONTAINING PROTEIN"/>
    <property type="match status" value="1"/>
</dbReference>
<organism evidence="2 3">
    <name type="scientific">Gossypium schwendimanii</name>
    <name type="common">Cotton</name>
    <dbReference type="NCBI Taxonomy" id="34291"/>
    <lineage>
        <taxon>Eukaryota</taxon>
        <taxon>Viridiplantae</taxon>
        <taxon>Streptophyta</taxon>
        <taxon>Embryophyta</taxon>
        <taxon>Tracheophyta</taxon>
        <taxon>Spermatophyta</taxon>
        <taxon>Magnoliopsida</taxon>
        <taxon>eudicotyledons</taxon>
        <taxon>Gunneridae</taxon>
        <taxon>Pentapetalae</taxon>
        <taxon>rosids</taxon>
        <taxon>malvids</taxon>
        <taxon>Malvales</taxon>
        <taxon>Malvaceae</taxon>
        <taxon>Malvoideae</taxon>
        <taxon>Gossypium</taxon>
    </lineage>
</organism>
<dbReference type="Pfam" id="PF13456">
    <property type="entry name" value="RVT_3"/>
    <property type="match status" value="1"/>
</dbReference>
<feature type="non-terminal residue" evidence="2">
    <location>
        <position position="273"/>
    </location>
</feature>
<name>A0A7J9L012_GOSSC</name>
<accession>A0A7J9L012</accession>
<keyword evidence="3" id="KW-1185">Reference proteome</keyword>
<dbReference type="GO" id="GO:0003676">
    <property type="term" value="F:nucleic acid binding"/>
    <property type="evidence" value="ECO:0007669"/>
    <property type="project" value="InterPro"/>
</dbReference>
<dbReference type="AlphaFoldDB" id="A0A7J9L012"/>
<dbReference type="InterPro" id="IPR052929">
    <property type="entry name" value="RNase_H-like_EbsB-rel"/>
</dbReference>
<evidence type="ECO:0000313" key="2">
    <source>
        <dbReference type="EMBL" id="MBA0852044.1"/>
    </source>
</evidence>
<evidence type="ECO:0000313" key="3">
    <source>
        <dbReference type="Proteomes" id="UP000593576"/>
    </source>
</evidence>
<dbReference type="GO" id="GO:0004523">
    <property type="term" value="F:RNA-DNA hybrid ribonuclease activity"/>
    <property type="evidence" value="ECO:0007669"/>
    <property type="project" value="InterPro"/>
</dbReference>
<dbReference type="EMBL" id="JABFAF010000004">
    <property type="protein sequence ID" value="MBA0852044.1"/>
    <property type="molecule type" value="Genomic_DNA"/>
</dbReference>
<evidence type="ECO:0000259" key="1">
    <source>
        <dbReference type="Pfam" id="PF13456"/>
    </source>
</evidence>
<sequence length="273" mass="30795">MASTSEDLKGVHINRHAPLITHLLFASDRLIFGEAAIEGVRAFNDRLEIYAHSSGQLINFDKSSTFFSSNVSEENREKKYIVFQSFVKLETSVEDWFGALSLDLVRLLATRIMSIPIPLTNQSDKLVRFSENSGIYSVKSGYKALIELSNVDAMEQGYGREYRELSSTLKHPKPRVIINWYPLPPNWVKVNVDAGFSATKQKAVSGFLIRNAEGHLVKSVVLDEAIAILHGIQLALEIGFMQFFLKNDSKTVIKNLQSIEENYLEIRSIIWGV</sequence>
<dbReference type="InterPro" id="IPR002156">
    <property type="entry name" value="RNaseH_domain"/>
</dbReference>
<dbReference type="InterPro" id="IPR044730">
    <property type="entry name" value="RNase_H-like_dom_plant"/>
</dbReference>
<protein>
    <recommendedName>
        <fullName evidence="1">RNase H type-1 domain-containing protein</fullName>
    </recommendedName>
</protein>
<reference evidence="2 3" key="1">
    <citation type="journal article" date="2019" name="Genome Biol. Evol.">
        <title>Insights into the evolution of the New World diploid cottons (Gossypium, subgenus Houzingenia) based on genome sequencing.</title>
        <authorList>
            <person name="Grover C.E."/>
            <person name="Arick M.A. 2nd"/>
            <person name="Thrash A."/>
            <person name="Conover J.L."/>
            <person name="Sanders W.S."/>
            <person name="Peterson D.G."/>
            <person name="Frelichowski J.E."/>
            <person name="Scheffler J.A."/>
            <person name="Scheffler B.E."/>
            <person name="Wendel J.F."/>
        </authorList>
    </citation>
    <scope>NUCLEOTIDE SEQUENCE [LARGE SCALE GENOMIC DNA]</scope>
    <source>
        <strain evidence="2">1</strain>
        <tissue evidence="2">Leaf</tissue>
    </source>
</reference>
<comment type="caution">
    <text evidence="2">The sequence shown here is derived from an EMBL/GenBank/DDBJ whole genome shotgun (WGS) entry which is preliminary data.</text>
</comment>
<dbReference type="PANTHER" id="PTHR47074">
    <property type="entry name" value="BNAC02G40300D PROTEIN"/>
    <property type="match status" value="1"/>
</dbReference>
<dbReference type="CDD" id="cd06222">
    <property type="entry name" value="RNase_H_like"/>
    <property type="match status" value="1"/>
</dbReference>
<gene>
    <name evidence="2" type="ORF">Goshw_000432</name>
</gene>